<comment type="caution">
    <text evidence="2">The sequence shown here is derived from an EMBL/GenBank/DDBJ whole genome shotgun (WGS) entry which is preliminary data.</text>
</comment>
<evidence type="ECO:0000313" key="3">
    <source>
        <dbReference type="Proteomes" id="UP001285636"/>
    </source>
</evidence>
<dbReference type="EMBL" id="JAWJAY010000088">
    <property type="protein sequence ID" value="MDV2887485.1"/>
    <property type="molecule type" value="Genomic_DNA"/>
</dbReference>
<feature type="non-terminal residue" evidence="2">
    <location>
        <position position="1"/>
    </location>
</feature>
<evidence type="ECO:0000256" key="1">
    <source>
        <dbReference type="SAM" id="Phobius"/>
    </source>
</evidence>
<dbReference type="AlphaFoldDB" id="A0AAJ2NRX5"/>
<reference evidence="2" key="1">
    <citation type="submission" date="2023-10" db="EMBL/GenBank/DDBJ databases">
        <title>Screening of Alkalihalophilus pseudofirmusBZ-TG-HK211 and Its Alleviation of Salt Stress on Rapeseed Growth.</title>
        <authorList>
            <person name="Zhao B."/>
            <person name="Guo T."/>
        </authorList>
    </citation>
    <scope>NUCLEOTIDE SEQUENCE</scope>
    <source>
        <strain evidence="2">BZ-TG-HK211</strain>
    </source>
</reference>
<dbReference type="InterPro" id="IPR046062">
    <property type="entry name" value="DUF6020"/>
</dbReference>
<accession>A0AAJ2NRX5</accession>
<sequence length="141" mass="16842">FTTILLQILYTNGKWLHSYKHLFCLYLALCGVALFRHNGWPVILATIIIFLFFLRKNYWRLYGVFFLVIGTYLIITGPVYQHFKVFPAEPTESYSIPFQQIARVMKEDGDMTTEQKQFFHQVLPINEWKQRYHPTDVDMIK</sequence>
<dbReference type="RefSeq" id="WP_323467744.1">
    <property type="nucleotide sequence ID" value="NZ_JAWJAY010000088.1"/>
</dbReference>
<feature type="non-terminal residue" evidence="2">
    <location>
        <position position="141"/>
    </location>
</feature>
<feature type="transmembrane region" description="Helical" evidence="1">
    <location>
        <begin position="61"/>
        <end position="80"/>
    </location>
</feature>
<keyword evidence="1" id="KW-1133">Transmembrane helix</keyword>
<dbReference type="Pfam" id="PF19484">
    <property type="entry name" value="DUF6020"/>
    <property type="match status" value="1"/>
</dbReference>
<feature type="transmembrane region" description="Helical" evidence="1">
    <location>
        <begin position="25"/>
        <end position="54"/>
    </location>
</feature>
<dbReference type="Proteomes" id="UP001285636">
    <property type="component" value="Unassembled WGS sequence"/>
</dbReference>
<protein>
    <submittedName>
        <fullName evidence="2">DUF6020 family protein</fullName>
    </submittedName>
</protein>
<proteinExistence type="predicted"/>
<keyword evidence="1" id="KW-0812">Transmembrane</keyword>
<organism evidence="2 3">
    <name type="scientific">Alkalihalophilus pseudofirmus</name>
    <name type="common">Bacillus pseudofirmus</name>
    <dbReference type="NCBI Taxonomy" id="79885"/>
    <lineage>
        <taxon>Bacteria</taxon>
        <taxon>Bacillati</taxon>
        <taxon>Bacillota</taxon>
        <taxon>Bacilli</taxon>
        <taxon>Bacillales</taxon>
        <taxon>Bacillaceae</taxon>
        <taxon>Alkalihalophilus</taxon>
    </lineage>
</organism>
<name>A0AAJ2NRX5_ALKPS</name>
<keyword evidence="1" id="KW-0472">Membrane</keyword>
<evidence type="ECO:0000313" key="2">
    <source>
        <dbReference type="EMBL" id="MDV2887485.1"/>
    </source>
</evidence>
<gene>
    <name evidence="2" type="ORF">RYX45_20095</name>
</gene>